<dbReference type="Proteomes" id="UP000095284">
    <property type="component" value="Unplaced"/>
</dbReference>
<accession>A0A1I7SE14</accession>
<organism evidence="5 7">
    <name type="scientific">Bursaphelenchus xylophilus</name>
    <name type="common">Pinewood nematode worm</name>
    <name type="synonym">Aphelenchoides xylophilus</name>
    <dbReference type="NCBI Taxonomy" id="6326"/>
    <lineage>
        <taxon>Eukaryota</taxon>
        <taxon>Metazoa</taxon>
        <taxon>Ecdysozoa</taxon>
        <taxon>Nematoda</taxon>
        <taxon>Chromadorea</taxon>
        <taxon>Rhabditida</taxon>
        <taxon>Tylenchina</taxon>
        <taxon>Tylenchomorpha</taxon>
        <taxon>Aphelenchoidea</taxon>
        <taxon>Aphelenchoididae</taxon>
        <taxon>Bursaphelenchus</taxon>
    </lineage>
</organism>
<dbReference type="Pfam" id="PF06747">
    <property type="entry name" value="CHCH"/>
    <property type="match status" value="1"/>
</dbReference>
<sequence length="156" mass="17647">MNFTANVLQKGGRARPLKPRKVYYSEVIPLAGKNEVTVKRQKVAGSSCTQELQVLFSCLKKWEFDNLPCQGFHESYMRCIDESERQAAINTEAIKKGTLGDDSGGPTLTAAQLNNLMKIYPQPDLGKRPYRLMQRLPTYSYADDIFNRKNKPGKKS</sequence>
<proteinExistence type="predicted"/>
<feature type="domain" description="CHCH" evidence="2">
    <location>
        <begin position="48"/>
        <end position="80"/>
    </location>
</feature>
<name>A0A1I7SE14_BURXY</name>
<dbReference type="AlphaFoldDB" id="A0A1I7SE14"/>
<dbReference type="EMBL" id="CAJFCV020000004">
    <property type="protein sequence ID" value="CAG9113177.1"/>
    <property type="molecule type" value="Genomic_DNA"/>
</dbReference>
<reference evidence="4" key="2">
    <citation type="submission" date="2020-08" db="EMBL/GenBank/DDBJ databases">
        <authorList>
            <person name="Kikuchi T."/>
        </authorList>
    </citation>
    <scope>NUCLEOTIDE SEQUENCE</scope>
    <source>
        <strain evidence="3">Ka4C1</strain>
    </source>
</reference>
<dbReference type="PANTHER" id="PTHR31278:SF2">
    <property type="entry name" value="SMALL RIBOSOMAL SUBUNIT PROTEIN MS37"/>
    <property type="match status" value="1"/>
</dbReference>
<dbReference type="GO" id="GO:0032543">
    <property type="term" value="P:mitochondrial translation"/>
    <property type="evidence" value="ECO:0007669"/>
    <property type="project" value="InterPro"/>
</dbReference>
<keyword evidence="6" id="KW-1185">Reference proteome</keyword>
<evidence type="ECO:0000259" key="2">
    <source>
        <dbReference type="Pfam" id="PF06747"/>
    </source>
</evidence>
<evidence type="ECO:0000313" key="6">
    <source>
        <dbReference type="Proteomes" id="UP000659654"/>
    </source>
</evidence>
<dbReference type="Proteomes" id="UP000659654">
    <property type="component" value="Unassembled WGS sequence"/>
</dbReference>
<dbReference type="InterPro" id="IPR033620">
    <property type="entry name" value="Ribosomal_mS37_met"/>
</dbReference>
<evidence type="ECO:0000313" key="4">
    <source>
        <dbReference type="EMBL" id="CAG9113177.1"/>
    </source>
</evidence>
<evidence type="ECO:0000313" key="3">
    <source>
        <dbReference type="EMBL" id="CAD5224415.1"/>
    </source>
</evidence>
<dbReference type="GO" id="GO:0003723">
    <property type="term" value="F:RNA binding"/>
    <property type="evidence" value="ECO:0007669"/>
    <property type="project" value="TreeGrafter"/>
</dbReference>
<evidence type="ECO:0000313" key="7">
    <source>
        <dbReference type="WBParaSite" id="BXY_1127200.1"/>
    </source>
</evidence>
<gene>
    <name evidence="3" type="ORF">BXYJ_LOCUS8032</name>
</gene>
<dbReference type="EMBL" id="CAJFDI010000004">
    <property type="protein sequence ID" value="CAD5224415.1"/>
    <property type="molecule type" value="Genomic_DNA"/>
</dbReference>
<keyword evidence="1" id="KW-1015">Disulfide bond</keyword>
<dbReference type="GO" id="GO:0005761">
    <property type="term" value="C:mitochondrial ribosome"/>
    <property type="evidence" value="ECO:0007669"/>
    <property type="project" value="InterPro"/>
</dbReference>
<dbReference type="GO" id="GO:0005654">
    <property type="term" value="C:nucleoplasm"/>
    <property type="evidence" value="ECO:0007669"/>
    <property type="project" value="TreeGrafter"/>
</dbReference>
<dbReference type="InterPro" id="IPR010625">
    <property type="entry name" value="CHCH"/>
</dbReference>
<dbReference type="PANTHER" id="PTHR31278">
    <property type="entry name" value="CHCHD1"/>
    <property type="match status" value="1"/>
</dbReference>
<evidence type="ECO:0000256" key="1">
    <source>
        <dbReference type="ARBA" id="ARBA00023157"/>
    </source>
</evidence>
<dbReference type="WBParaSite" id="BXY_1127200.1">
    <property type="protein sequence ID" value="BXY_1127200.1"/>
    <property type="gene ID" value="BXY_1127200"/>
</dbReference>
<dbReference type="eggNOG" id="KOG4695">
    <property type="taxonomic scope" value="Eukaryota"/>
</dbReference>
<dbReference type="SMR" id="A0A1I7SE14"/>
<evidence type="ECO:0000313" key="5">
    <source>
        <dbReference type="Proteomes" id="UP000095284"/>
    </source>
</evidence>
<protein>
    <submittedName>
        <fullName evidence="3">(pine wood nematode) hypothetical protein</fullName>
    </submittedName>
    <submittedName>
        <fullName evidence="7">CHCH domain-containing protein</fullName>
    </submittedName>
</protein>
<dbReference type="Proteomes" id="UP000582659">
    <property type="component" value="Unassembled WGS sequence"/>
</dbReference>
<reference evidence="7" key="1">
    <citation type="submission" date="2016-11" db="UniProtKB">
        <authorList>
            <consortium name="WormBaseParasite"/>
        </authorList>
    </citation>
    <scope>IDENTIFICATION</scope>
</reference>
<dbReference type="OrthoDB" id="5825849at2759"/>